<feature type="compositionally biased region" description="Pro residues" evidence="3">
    <location>
        <begin position="510"/>
        <end position="521"/>
    </location>
</feature>
<accession>A0AAD5M5S5</accession>
<dbReference type="Proteomes" id="UP001209570">
    <property type="component" value="Unassembled WGS sequence"/>
</dbReference>
<feature type="region of interest" description="Disordered" evidence="3">
    <location>
        <begin position="507"/>
        <end position="549"/>
    </location>
</feature>
<feature type="compositionally biased region" description="Low complexity" evidence="3">
    <location>
        <begin position="361"/>
        <end position="370"/>
    </location>
</feature>
<feature type="compositionally biased region" description="Low complexity" evidence="3">
    <location>
        <begin position="331"/>
        <end position="342"/>
    </location>
</feature>
<feature type="region of interest" description="Disordered" evidence="3">
    <location>
        <begin position="330"/>
        <end position="377"/>
    </location>
</feature>
<sequence>MMSSTERQIYKDAVATSFRSGEFFEFTKLHVHQMSEQQAHDTCAFFIWHKRYLLGFENMLRAQTKASRCVTVPYWDAMTEYTQMVNGQCSSIYDCSPIVRELGGEQSGPKTMTVNGFSVTGSCYTGWSDYCDDSKATCGCVPRDDLNSKVIPSGAGYQGLFDSVAFSTNFEDFTKAIQWGLHNDMHGQVGGFMSTFYSPNDPLFFSWHATIDMLLYVYHQCHLADGLSSADLEASVYAFSQDGDCRYSAGSPAALLRGDLIQRVQRDGVDYDAQDNPVIGKYFRGLSSKISDLLGFRALGSYSYRYEIPDAFKKHLLLKKALCPAFVNAVSPPTQSTTTKPTVDGPGTVRPGEPSPRPTSERQSSSGSGSRIEEEAGMPEITSLAPQTSKPAAMPSYIDQSLVIVNESDASCQSGKYWDWVSETRSKLITVYPGNHSEVAKQLQYLECICFHEEFGIHNFTKEFIQNFKLQQKEPVCLKKVEEVKAGKKEVVLSVAAFDAEKVEIRPGVTPAPPVTEPPSPGSESYSPPTPAEGDVGYDTSTKTSTAAPTSVLGSPALLSLCLVTATLWGFS</sequence>
<dbReference type="InterPro" id="IPR002227">
    <property type="entry name" value="Tyrosinase_Cu-bd"/>
</dbReference>
<evidence type="ECO:0000256" key="1">
    <source>
        <dbReference type="ARBA" id="ARBA00022723"/>
    </source>
</evidence>
<dbReference type="PROSITE" id="PS00498">
    <property type="entry name" value="TYROSINASE_2"/>
    <property type="match status" value="1"/>
</dbReference>
<dbReference type="PRINTS" id="PR00092">
    <property type="entry name" value="TYROSINASE"/>
</dbReference>
<keyword evidence="6" id="KW-1185">Reference proteome</keyword>
<feature type="compositionally biased region" description="Low complexity" evidence="3">
    <location>
        <begin position="540"/>
        <end position="549"/>
    </location>
</feature>
<protein>
    <recommendedName>
        <fullName evidence="4">Tyrosinase copper-binding domain-containing protein</fullName>
    </recommendedName>
</protein>
<organism evidence="5 6">
    <name type="scientific">Pythium insidiosum</name>
    <name type="common">Pythiosis disease agent</name>
    <dbReference type="NCBI Taxonomy" id="114742"/>
    <lineage>
        <taxon>Eukaryota</taxon>
        <taxon>Sar</taxon>
        <taxon>Stramenopiles</taxon>
        <taxon>Oomycota</taxon>
        <taxon>Peronosporomycetes</taxon>
        <taxon>Pythiales</taxon>
        <taxon>Pythiaceae</taxon>
        <taxon>Pythium</taxon>
    </lineage>
</organism>
<dbReference type="GO" id="GO:0016491">
    <property type="term" value="F:oxidoreductase activity"/>
    <property type="evidence" value="ECO:0007669"/>
    <property type="project" value="InterPro"/>
</dbReference>
<dbReference type="EMBL" id="JAKCXM010000333">
    <property type="protein sequence ID" value="KAJ0395641.1"/>
    <property type="molecule type" value="Genomic_DNA"/>
</dbReference>
<proteinExistence type="predicted"/>
<dbReference type="Pfam" id="PF00264">
    <property type="entry name" value="Tyrosinase"/>
    <property type="match status" value="1"/>
</dbReference>
<name>A0AAD5M5S5_PYTIN</name>
<dbReference type="Gene3D" id="1.10.1280.10">
    <property type="entry name" value="Di-copper center containing domain from catechol oxidase"/>
    <property type="match status" value="1"/>
</dbReference>
<dbReference type="SUPFAM" id="SSF48056">
    <property type="entry name" value="Di-copper centre-containing domain"/>
    <property type="match status" value="1"/>
</dbReference>
<gene>
    <name evidence="5" type="ORF">P43SY_003297</name>
</gene>
<dbReference type="InterPro" id="IPR008922">
    <property type="entry name" value="Di-copper_centre_dom_sf"/>
</dbReference>
<comment type="caution">
    <text evidence="5">The sequence shown here is derived from an EMBL/GenBank/DDBJ whole genome shotgun (WGS) entry which is preliminary data.</text>
</comment>
<reference evidence="5" key="1">
    <citation type="submission" date="2021-12" db="EMBL/GenBank/DDBJ databases">
        <title>Prjna785345.</title>
        <authorList>
            <person name="Rujirawat T."/>
            <person name="Krajaejun T."/>
        </authorList>
    </citation>
    <scope>NUCLEOTIDE SEQUENCE</scope>
    <source>
        <strain evidence="5">Pi057C3</strain>
    </source>
</reference>
<evidence type="ECO:0000256" key="2">
    <source>
        <dbReference type="ARBA" id="ARBA00023008"/>
    </source>
</evidence>
<keyword evidence="2" id="KW-0186">Copper</keyword>
<dbReference type="PANTHER" id="PTHR11474">
    <property type="entry name" value="TYROSINASE FAMILY MEMBER"/>
    <property type="match status" value="1"/>
</dbReference>
<dbReference type="PANTHER" id="PTHR11474:SF126">
    <property type="entry name" value="TYROSINASE-LIKE PROTEIN TYR-1-RELATED"/>
    <property type="match status" value="1"/>
</dbReference>
<dbReference type="AlphaFoldDB" id="A0AAD5M5S5"/>
<keyword evidence="1" id="KW-0479">Metal-binding</keyword>
<feature type="domain" description="Tyrosinase copper-binding" evidence="4">
    <location>
        <begin position="201"/>
        <end position="212"/>
    </location>
</feature>
<evidence type="ECO:0000259" key="4">
    <source>
        <dbReference type="PROSITE" id="PS00498"/>
    </source>
</evidence>
<dbReference type="GO" id="GO:0046872">
    <property type="term" value="F:metal ion binding"/>
    <property type="evidence" value="ECO:0007669"/>
    <property type="project" value="UniProtKB-KW"/>
</dbReference>
<evidence type="ECO:0000313" key="6">
    <source>
        <dbReference type="Proteomes" id="UP001209570"/>
    </source>
</evidence>
<evidence type="ECO:0000313" key="5">
    <source>
        <dbReference type="EMBL" id="KAJ0395641.1"/>
    </source>
</evidence>
<dbReference type="InterPro" id="IPR050316">
    <property type="entry name" value="Tyrosinase/Hemocyanin"/>
</dbReference>
<evidence type="ECO:0000256" key="3">
    <source>
        <dbReference type="SAM" id="MobiDB-lite"/>
    </source>
</evidence>